<dbReference type="EMBL" id="CP001344">
    <property type="protein sequence ID" value="ACL43371.1"/>
    <property type="molecule type" value="Genomic_DNA"/>
</dbReference>
<feature type="compositionally biased region" description="Low complexity" evidence="1">
    <location>
        <begin position="466"/>
        <end position="484"/>
    </location>
</feature>
<sequence length="789" mass="87169">MRIPLDYYRILGIPIQASPEQIQQAHSDRLQQLPRYQYSSAALTARKQLLEEAYATLSDPEQRQSYDRKFLSQTYALDGEASAPEETTPSEITSIEIQEHQLGGALLLLYELGEYDLVLQVGKPYLLQGKLDLRRPYVGSTLAEADIVLSVALTDMELGREQWQQGYYEKAAQVLQEGLDLLVRENLFADAQGQIRADLDRLRPYRILELLALPLQEAESRTQGLTLLQAMLMERGGIDGTGNDQSGLDVDSFLQFIQQLRSYLTVAEQQELFEAEARRPSAVGTYLAVYALIARGFAEQQPALIRRAKAMLRRLSIHQDVYLEQASCMLLLGQTEEALQALEQTHDAETLAFIRQASEQSPDLLPGLYHYTERWLGDEVYPYFRDLNQQAVVLKDYFANEEVQHYLEALEGDVVGLQPSSSLRTDANPALSRSVAANNRSAVRSSGLAVEGLSDNSPEAASHPVTDTTTWSSSSWSTRTGGTTLMDVPTAQEPPLATPWDLPQVPLPPLSPPPSTSVPSSHRNGSASALNSKSSPSTPNPSRSGLSRSTSRNLSRSSSQSSLSRTSRSASHSTTRAHRSRRRPGKSNVLVIALLLLGLGLVGWGVSLIVQNLWSTPSPDPSPTVSATPVPLLDLTEPPVPIPAPRSGGVTPQPIRPASASVALTPETAKTVIQDWQRLKAEALGQEHTIANLDQILAEPALSRWRSTAQQDRSQQIHWKYQLKDLKVESVTATAPEQVEVVAEIDEIADYYANGQRQPGVSYTDSYRVRYILVRQRGQWLIKDMKVIG</sequence>
<dbReference type="InterPro" id="IPR036869">
    <property type="entry name" value="J_dom_sf"/>
</dbReference>
<feature type="region of interest" description="Disordered" evidence="1">
    <location>
        <begin position="441"/>
        <end position="584"/>
    </location>
</feature>
<dbReference type="AlphaFoldDB" id="B8HXT2"/>
<dbReference type="CDD" id="cd06257">
    <property type="entry name" value="DnaJ"/>
    <property type="match status" value="1"/>
</dbReference>
<keyword evidence="2" id="KW-0812">Transmembrane</keyword>
<dbReference type="InterPro" id="IPR025344">
    <property type="entry name" value="CDP1-like_IMS"/>
</dbReference>
<feature type="compositionally biased region" description="Pro residues" evidence="1">
    <location>
        <begin position="505"/>
        <end position="516"/>
    </location>
</feature>
<dbReference type="Pfam" id="PF23468">
    <property type="entry name" value="ARC6"/>
    <property type="match status" value="1"/>
</dbReference>
<dbReference type="InterPro" id="IPR057137">
    <property type="entry name" value="CDP1-like_a_solenoid_2"/>
</dbReference>
<dbReference type="Pfam" id="PF25515">
    <property type="entry name" value="Arm_PDR"/>
    <property type="match status" value="1"/>
</dbReference>
<evidence type="ECO:0000259" key="3">
    <source>
        <dbReference type="PROSITE" id="PS50076"/>
    </source>
</evidence>
<protein>
    <submittedName>
        <fullName evidence="4">Heat shock protein DnaJ domain protein</fullName>
    </submittedName>
</protein>
<dbReference type="InterPro" id="IPR044685">
    <property type="entry name" value="CPD1-like"/>
</dbReference>
<dbReference type="STRING" id="395961.Cyan7425_0985"/>
<dbReference type="SUPFAM" id="SSF46565">
    <property type="entry name" value="Chaperone J-domain"/>
    <property type="match status" value="1"/>
</dbReference>
<dbReference type="InterPro" id="IPR058032">
    <property type="entry name" value="CDP1-like_a_solenoid_1"/>
</dbReference>
<proteinExistence type="predicted"/>
<dbReference type="InterPro" id="IPR001623">
    <property type="entry name" value="DnaJ_domain"/>
</dbReference>
<gene>
    <name evidence="4" type="ordered locus">Cyan7425_0985</name>
</gene>
<feature type="transmembrane region" description="Helical" evidence="2">
    <location>
        <begin position="589"/>
        <end position="614"/>
    </location>
</feature>
<evidence type="ECO:0000313" key="4">
    <source>
        <dbReference type="EMBL" id="ACL43371.1"/>
    </source>
</evidence>
<dbReference type="PANTHER" id="PTHR33925">
    <property type="entry name" value="PLASTID DIVISION PROTEIN CDP1, CHLOROPLASTIC-RELATED"/>
    <property type="match status" value="1"/>
</dbReference>
<dbReference type="KEGG" id="cyn:Cyan7425_0985"/>
<dbReference type="Pfam" id="PF00226">
    <property type="entry name" value="DnaJ"/>
    <property type="match status" value="1"/>
</dbReference>
<reference evidence="4" key="1">
    <citation type="submission" date="2009-01" db="EMBL/GenBank/DDBJ databases">
        <title>Complete sequence of chromosome Cyanothece sp. PCC 7425.</title>
        <authorList>
            <consortium name="US DOE Joint Genome Institute"/>
            <person name="Lucas S."/>
            <person name="Copeland A."/>
            <person name="Lapidus A."/>
            <person name="Glavina del Rio T."/>
            <person name="Dalin E."/>
            <person name="Tice H."/>
            <person name="Bruce D."/>
            <person name="Goodwin L."/>
            <person name="Pitluck S."/>
            <person name="Sims D."/>
            <person name="Meineke L."/>
            <person name="Brettin T."/>
            <person name="Detter J.C."/>
            <person name="Han C."/>
            <person name="Larimer F."/>
            <person name="Land M."/>
            <person name="Hauser L."/>
            <person name="Kyrpides N."/>
            <person name="Ovchinnikova G."/>
            <person name="Liberton M."/>
            <person name="Stoeckel J."/>
            <person name="Banerjee A."/>
            <person name="Singh A."/>
            <person name="Page L."/>
            <person name="Sato H."/>
            <person name="Zhao L."/>
            <person name="Sherman L."/>
            <person name="Pakrasi H."/>
            <person name="Richardson P."/>
        </authorList>
    </citation>
    <scope>NUCLEOTIDE SEQUENCE</scope>
    <source>
        <strain evidence="4">PCC 7425</strain>
    </source>
</reference>
<evidence type="ECO:0000256" key="2">
    <source>
        <dbReference type="SAM" id="Phobius"/>
    </source>
</evidence>
<dbReference type="Pfam" id="PF13355">
    <property type="entry name" value="ARC6-like_IMS"/>
    <property type="match status" value="1"/>
</dbReference>
<feature type="compositionally biased region" description="Low complexity" evidence="1">
    <location>
        <begin position="517"/>
        <end position="574"/>
    </location>
</feature>
<feature type="compositionally biased region" description="Basic residues" evidence="1">
    <location>
        <begin position="575"/>
        <end position="584"/>
    </location>
</feature>
<dbReference type="OrthoDB" id="415891at2"/>
<keyword evidence="4" id="KW-0346">Stress response</keyword>
<evidence type="ECO:0000256" key="1">
    <source>
        <dbReference type="SAM" id="MobiDB-lite"/>
    </source>
</evidence>
<keyword evidence="2" id="KW-1133">Transmembrane helix</keyword>
<accession>B8HXT2</accession>
<dbReference type="eggNOG" id="COG0484">
    <property type="taxonomic scope" value="Bacteria"/>
</dbReference>
<feature type="domain" description="J" evidence="3">
    <location>
        <begin position="6"/>
        <end position="70"/>
    </location>
</feature>
<dbReference type="PROSITE" id="PS50076">
    <property type="entry name" value="DNAJ_2"/>
    <property type="match status" value="1"/>
</dbReference>
<name>B8HXT2_CYAP4</name>
<dbReference type="HOGENOM" id="CLU_364022_0_0_3"/>
<dbReference type="Gene3D" id="1.10.287.110">
    <property type="entry name" value="DnaJ domain"/>
    <property type="match status" value="1"/>
</dbReference>
<organism evidence="4">
    <name type="scientific">Cyanothece sp. (strain PCC 7425 / ATCC 29141)</name>
    <dbReference type="NCBI Taxonomy" id="395961"/>
    <lineage>
        <taxon>Bacteria</taxon>
        <taxon>Bacillati</taxon>
        <taxon>Cyanobacteriota</taxon>
        <taxon>Cyanophyceae</taxon>
        <taxon>Gomontiellales</taxon>
        <taxon>Cyanothecaceae</taxon>
        <taxon>Cyanothece</taxon>
    </lineage>
</organism>
<dbReference type="PANTHER" id="PTHR33925:SF1">
    <property type="entry name" value="PROTEIN ACCUMULATION AND REPLICATION OF CHLOROPLASTS 6, CHLOROPLASTIC"/>
    <property type="match status" value="1"/>
</dbReference>
<keyword evidence="2" id="KW-0472">Membrane</keyword>